<dbReference type="GO" id="GO:0006220">
    <property type="term" value="P:pyrimidine nucleotide metabolic process"/>
    <property type="evidence" value="ECO:0007669"/>
    <property type="project" value="UniProtKB-UniRule"/>
</dbReference>
<dbReference type="GO" id="GO:0036431">
    <property type="term" value="F:dCMP kinase activity"/>
    <property type="evidence" value="ECO:0007669"/>
    <property type="project" value="InterPro"/>
</dbReference>
<evidence type="ECO:0000256" key="5">
    <source>
        <dbReference type="ARBA" id="ARBA00022840"/>
    </source>
</evidence>
<dbReference type="OrthoDB" id="9807434at2"/>
<comment type="subcellular location">
    <subcellularLocation>
        <location evidence="8">Cytoplasm</location>
    </subcellularLocation>
</comment>
<dbReference type="InterPro" id="IPR011994">
    <property type="entry name" value="Cytidylate_kinase_dom"/>
</dbReference>
<evidence type="ECO:0000256" key="1">
    <source>
        <dbReference type="ARBA" id="ARBA00009427"/>
    </source>
</evidence>
<feature type="binding site" evidence="8">
    <location>
        <begin position="10"/>
        <end position="18"/>
    </location>
    <ligand>
        <name>ATP</name>
        <dbReference type="ChEBI" id="CHEBI:30616"/>
    </ligand>
</feature>
<gene>
    <name evidence="8" type="primary">cmk</name>
    <name evidence="10" type="ORF">C7443_11035</name>
</gene>
<reference evidence="10 11" key="1">
    <citation type="submission" date="2018-05" db="EMBL/GenBank/DDBJ databases">
        <title>Genomic Encyclopedia of Type Strains, Phase IV (KMG-IV): sequencing the most valuable type-strain genomes for metagenomic binning, comparative biology and taxonomic classification.</title>
        <authorList>
            <person name="Goeker M."/>
        </authorList>
    </citation>
    <scope>NUCLEOTIDE SEQUENCE [LARGE SCALE GENOMIC DNA]</scope>
    <source>
        <strain evidence="10 11">DSM 23606</strain>
    </source>
</reference>
<proteinExistence type="inferred from homology"/>
<dbReference type="InterPro" id="IPR003136">
    <property type="entry name" value="Cytidylate_kin"/>
</dbReference>
<evidence type="ECO:0000256" key="4">
    <source>
        <dbReference type="ARBA" id="ARBA00022777"/>
    </source>
</evidence>
<evidence type="ECO:0000256" key="7">
    <source>
        <dbReference type="ARBA" id="ARBA00048478"/>
    </source>
</evidence>
<comment type="catalytic activity">
    <reaction evidence="7 8">
        <text>CMP + ATP = CDP + ADP</text>
        <dbReference type="Rhea" id="RHEA:11600"/>
        <dbReference type="ChEBI" id="CHEBI:30616"/>
        <dbReference type="ChEBI" id="CHEBI:58069"/>
        <dbReference type="ChEBI" id="CHEBI:60377"/>
        <dbReference type="ChEBI" id="CHEBI:456216"/>
        <dbReference type="EC" id="2.7.4.25"/>
    </reaction>
</comment>
<dbReference type="PANTHER" id="PTHR21299:SF2">
    <property type="entry name" value="CYTIDYLATE KINASE"/>
    <property type="match status" value="1"/>
</dbReference>
<keyword evidence="3 8" id="KW-0547">Nucleotide-binding</keyword>
<evidence type="ECO:0000256" key="6">
    <source>
        <dbReference type="ARBA" id="ARBA00047615"/>
    </source>
</evidence>
<comment type="catalytic activity">
    <reaction evidence="6 8">
        <text>dCMP + ATP = dCDP + ADP</text>
        <dbReference type="Rhea" id="RHEA:25094"/>
        <dbReference type="ChEBI" id="CHEBI:30616"/>
        <dbReference type="ChEBI" id="CHEBI:57566"/>
        <dbReference type="ChEBI" id="CHEBI:58593"/>
        <dbReference type="ChEBI" id="CHEBI:456216"/>
        <dbReference type="EC" id="2.7.4.25"/>
    </reaction>
</comment>
<dbReference type="NCBIfam" id="TIGR00017">
    <property type="entry name" value="cmk"/>
    <property type="match status" value="1"/>
</dbReference>
<keyword evidence="11" id="KW-1185">Reference proteome</keyword>
<keyword evidence="4 8" id="KW-0418">Kinase</keyword>
<organism evidence="10 11">
    <name type="scientific">Plasticicumulans acidivorans</name>
    <dbReference type="NCBI Taxonomy" id="886464"/>
    <lineage>
        <taxon>Bacteria</taxon>
        <taxon>Pseudomonadati</taxon>
        <taxon>Pseudomonadota</taxon>
        <taxon>Gammaproteobacteria</taxon>
        <taxon>Candidatus Competibacteraceae</taxon>
        <taxon>Plasticicumulans</taxon>
    </lineage>
</organism>
<protein>
    <recommendedName>
        <fullName evidence="8">Cytidylate kinase</fullName>
        <shortName evidence="8">CK</shortName>
        <ecNumber evidence="8">2.7.4.25</ecNumber>
    </recommendedName>
    <alternativeName>
        <fullName evidence="8">Cytidine monophosphate kinase</fullName>
        <shortName evidence="8">CMP kinase</shortName>
    </alternativeName>
</protein>
<dbReference type="Pfam" id="PF02224">
    <property type="entry name" value="Cytidylate_kin"/>
    <property type="match status" value="1"/>
</dbReference>
<dbReference type="CDD" id="cd02020">
    <property type="entry name" value="CMPK"/>
    <property type="match status" value="1"/>
</dbReference>
<dbReference type="HAMAP" id="MF_00238">
    <property type="entry name" value="Cytidyl_kinase_type1"/>
    <property type="match status" value="1"/>
</dbReference>
<dbReference type="SUPFAM" id="SSF52540">
    <property type="entry name" value="P-loop containing nucleoside triphosphate hydrolases"/>
    <property type="match status" value="1"/>
</dbReference>
<name>A0A317MSF9_9GAMM</name>
<dbReference type="GO" id="GO:0036430">
    <property type="term" value="F:CMP kinase activity"/>
    <property type="evidence" value="ECO:0007669"/>
    <property type="project" value="RHEA"/>
</dbReference>
<evidence type="ECO:0000313" key="10">
    <source>
        <dbReference type="EMBL" id="PWV59490.1"/>
    </source>
</evidence>
<feature type="domain" description="Cytidylate kinase" evidence="9">
    <location>
        <begin position="6"/>
        <end position="216"/>
    </location>
</feature>
<dbReference type="AlphaFoldDB" id="A0A317MSF9"/>
<dbReference type="PANTHER" id="PTHR21299">
    <property type="entry name" value="CYTIDYLATE KINASE/PANTOATE-BETA-ALANINE LIGASE"/>
    <property type="match status" value="1"/>
</dbReference>
<keyword evidence="8" id="KW-0963">Cytoplasm</keyword>
<comment type="caution">
    <text evidence="10">The sequence shown here is derived from an EMBL/GenBank/DDBJ whole genome shotgun (WGS) entry which is preliminary data.</text>
</comment>
<comment type="similarity">
    <text evidence="1 8">Belongs to the cytidylate kinase family. Type 1 subfamily.</text>
</comment>
<dbReference type="Gene3D" id="3.40.50.300">
    <property type="entry name" value="P-loop containing nucleotide triphosphate hydrolases"/>
    <property type="match status" value="1"/>
</dbReference>
<dbReference type="EC" id="2.7.4.25" evidence="8"/>
<dbReference type="GO" id="GO:0005829">
    <property type="term" value="C:cytosol"/>
    <property type="evidence" value="ECO:0007669"/>
    <property type="project" value="TreeGrafter"/>
</dbReference>
<evidence type="ECO:0000256" key="2">
    <source>
        <dbReference type="ARBA" id="ARBA00022679"/>
    </source>
</evidence>
<sequence>MNLPVIAVDGPSGVGKGTLCRRLAQVLGFHLLDSGSLYRLTALAAERAGVDLDDAAALAAVAAALDVDFASGHDDLVVRLAGEDVTLAIRSEAAGMAASHVAALPAVRAALLQRQRDFLQPPGLVADGRDMGTTVFPHATVKIFLTASAAERARRRYKQLSEKGIDANLAALEKEIAERDERDASRSASPLKAADDAVGIDTDHLDITAVFERARALVRGRIGI</sequence>
<dbReference type="GO" id="GO:0015949">
    <property type="term" value="P:nucleobase-containing small molecule interconversion"/>
    <property type="evidence" value="ECO:0007669"/>
    <property type="project" value="TreeGrafter"/>
</dbReference>
<evidence type="ECO:0000259" key="9">
    <source>
        <dbReference type="Pfam" id="PF02224"/>
    </source>
</evidence>
<dbReference type="RefSeq" id="WP_110019547.1">
    <property type="nucleotide sequence ID" value="NZ_QGTJ01000010.1"/>
</dbReference>
<evidence type="ECO:0000256" key="3">
    <source>
        <dbReference type="ARBA" id="ARBA00022741"/>
    </source>
</evidence>
<dbReference type="Proteomes" id="UP000246569">
    <property type="component" value="Unassembled WGS sequence"/>
</dbReference>
<evidence type="ECO:0000256" key="8">
    <source>
        <dbReference type="HAMAP-Rule" id="MF_00238"/>
    </source>
</evidence>
<evidence type="ECO:0000313" key="11">
    <source>
        <dbReference type="Proteomes" id="UP000246569"/>
    </source>
</evidence>
<keyword evidence="5 8" id="KW-0067">ATP-binding</keyword>
<dbReference type="EMBL" id="QGTJ01000010">
    <property type="protein sequence ID" value="PWV59490.1"/>
    <property type="molecule type" value="Genomic_DNA"/>
</dbReference>
<dbReference type="GO" id="GO:0005524">
    <property type="term" value="F:ATP binding"/>
    <property type="evidence" value="ECO:0007669"/>
    <property type="project" value="UniProtKB-UniRule"/>
</dbReference>
<keyword evidence="2 8" id="KW-0808">Transferase</keyword>
<dbReference type="InterPro" id="IPR027417">
    <property type="entry name" value="P-loop_NTPase"/>
</dbReference>
<accession>A0A317MSF9</accession>